<evidence type="ECO:0000256" key="8">
    <source>
        <dbReference type="ARBA" id="ARBA00023136"/>
    </source>
</evidence>
<dbReference type="EMBL" id="VSIX01000057">
    <property type="protein sequence ID" value="TYB31070.1"/>
    <property type="molecule type" value="Genomic_DNA"/>
</dbReference>
<keyword evidence="5 10" id="KW-0812">Transmembrane</keyword>
<feature type="transmembrane region" description="Helical" evidence="10">
    <location>
        <begin position="393"/>
        <end position="418"/>
    </location>
</feature>
<feature type="transmembrane region" description="Helical" evidence="10">
    <location>
        <begin position="148"/>
        <end position="167"/>
    </location>
</feature>
<evidence type="ECO:0000256" key="9">
    <source>
        <dbReference type="ARBA" id="ARBA00031636"/>
    </source>
</evidence>
<dbReference type="PANTHER" id="PTHR43298:SF2">
    <property type="entry name" value="FMN_FAD EXPORTER YEEO-RELATED"/>
    <property type="match status" value="1"/>
</dbReference>
<organism evidence="11 12">
    <name type="scientific">Candidatus Mcinerneyibacterium aminivorans</name>
    <dbReference type="NCBI Taxonomy" id="2703815"/>
    <lineage>
        <taxon>Bacteria</taxon>
        <taxon>Candidatus Macinerneyibacteriota</taxon>
        <taxon>Candidatus Mcinerneyibacteria</taxon>
        <taxon>Candidatus Mcinerneyibacteriales</taxon>
        <taxon>Candidatus Mcinerneyibacteriaceae</taxon>
        <taxon>Candidatus Mcinerneyibacterium</taxon>
    </lineage>
</organism>
<evidence type="ECO:0000256" key="7">
    <source>
        <dbReference type="ARBA" id="ARBA00023065"/>
    </source>
</evidence>
<dbReference type="InterPro" id="IPR048279">
    <property type="entry name" value="MdtK-like"/>
</dbReference>
<keyword evidence="8 10" id="KW-0472">Membrane</keyword>
<dbReference type="GO" id="GO:0042910">
    <property type="term" value="F:xenobiotic transmembrane transporter activity"/>
    <property type="evidence" value="ECO:0007669"/>
    <property type="project" value="InterPro"/>
</dbReference>
<comment type="subcellular location">
    <subcellularLocation>
        <location evidence="1">Cell membrane</location>
        <topology evidence="1">Multi-pass membrane protein</topology>
    </subcellularLocation>
</comment>
<gene>
    <name evidence="11" type="ORF">FXF47_06010</name>
</gene>
<evidence type="ECO:0000256" key="6">
    <source>
        <dbReference type="ARBA" id="ARBA00022989"/>
    </source>
</evidence>
<evidence type="ECO:0000256" key="1">
    <source>
        <dbReference type="ARBA" id="ARBA00004651"/>
    </source>
</evidence>
<feature type="transmembrane region" description="Helical" evidence="10">
    <location>
        <begin position="367"/>
        <end position="387"/>
    </location>
</feature>
<comment type="caution">
    <text evidence="11">The sequence shown here is derived from an EMBL/GenBank/DDBJ whole genome shotgun (WGS) entry which is preliminary data.</text>
</comment>
<dbReference type="PIRSF" id="PIRSF006603">
    <property type="entry name" value="DinF"/>
    <property type="match status" value="1"/>
</dbReference>
<keyword evidence="12" id="KW-1185">Reference proteome</keyword>
<evidence type="ECO:0000256" key="5">
    <source>
        <dbReference type="ARBA" id="ARBA00022692"/>
    </source>
</evidence>
<keyword evidence="4" id="KW-1003">Cell membrane</keyword>
<dbReference type="Pfam" id="PF01554">
    <property type="entry name" value="MatE"/>
    <property type="match status" value="2"/>
</dbReference>
<feature type="transmembrane region" description="Helical" evidence="10">
    <location>
        <begin position="339"/>
        <end position="360"/>
    </location>
</feature>
<dbReference type="AlphaFoldDB" id="A0A5D0MI21"/>
<feature type="non-terminal residue" evidence="11">
    <location>
        <position position="1"/>
    </location>
</feature>
<keyword evidence="2" id="KW-0813">Transport</keyword>
<accession>A0A5D0MI21</accession>
<keyword evidence="7" id="KW-0406">Ion transport</keyword>
<evidence type="ECO:0000256" key="4">
    <source>
        <dbReference type="ARBA" id="ARBA00022475"/>
    </source>
</evidence>
<feature type="transmembrane region" description="Helical" evidence="10">
    <location>
        <begin position="294"/>
        <end position="319"/>
    </location>
</feature>
<proteinExistence type="predicted"/>
<dbReference type="InterPro" id="IPR002528">
    <property type="entry name" value="MATE_fam"/>
</dbReference>
<dbReference type="Proteomes" id="UP000324143">
    <property type="component" value="Unassembled WGS sequence"/>
</dbReference>
<name>A0A5D0MI21_9BACT</name>
<feature type="transmembrane region" description="Helical" evidence="10">
    <location>
        <begin position="12"/>
        <end position="32"/>
    </location>
</feature>
<dbReference type="GO" id="GO:0015297">
    <property type="term" value="F:antiporter activity"/>
    <property type="evidence" value="ECO:0007669"/>
    <property type="project" value="UniProtKB-KW"/>
</dbReference>
<feature type="transmembrane region" description="Helical" evidence="10">
    <location>
        <begin position="67"/>
        <end position="86"/>
    </location>
</feature>
<dbReference type="InterPro" id="IPR050222">
    <property type="entry name" value="MATE_MdtK"/>
</dbReference>
<evidence type="ECO:0000313" key="11">
    <source>
        <dbReference type="EMBL" id="TYB31070.1"/>
    </source>
</evidence>
<evidence type="ECO:0000256" key="10">
    <source>
        <dbReference type="SAM" id="Phobius"/>
    </source>
</evidence>
<evidence type="ECO:0000256" key="2">
    <source>
        <dbReference type="ARBA" id="ARBA00022448"/>
    </source>
</evidence>
<keyword evidence="6 10" id="KW-1133">Transmembrane helix</keyword>
<evidence type="ECO:0000256" key="3">
    <source>
        <dbReference type="ARBA" id="ARBA00022449"/>
    </source>
</evidence>
<evidence type="ECO:0000313" key="12">
    <source>
        <dbReference type="Proteomes" id="UP000324143"/>
    </source>
</evidence>
<protein>
    <recommendedName>
        <fullName evidence="9">Multidrug-efflux transporter</fullName>
    </recommendedName>
</protein>
<reference evidence="11" key="1">
    <citation type="submission" date="2019-08" db="EMBL/GenBank/DDBJ databases">
        <title>Genomic characterization of a novel candidate phylum (ARYD3) from a high temperature, high salinity tertiary oil reservoir in north central Oklahoma, USA.</title>
        <authorList>
            <person name="Youssef N.H."/>
            <person name="Yadav A."/>
            <person name="Elshahed M.S."/>
        </authorList>
    </citation>
    <scope>NUCLEOTIDE SEQUENCE [LARGE SCALE GENOMIC DNA]</scope>
    <source>
        <strain evidence="11">ARYD3</strain>
    </source>
</reference>
<dbReference type="CDD" id="cd13140">
    <property type="entry name" value="MATE_like_1"/>
    <property type="match status" value="1"/>
</dbReference>
<dbReference type="NCBIfam" id="TIGR00797">
    <property type="entry name" value="matE"/>
    <property type="match status" value="1"/>
</dbReference>
<keyword evidence="3" id="KW-0050">Antiport</keyword>
<dbReference type="GO" id="GO:0006811">
    <property type="term" value="P:monoatomic ion transport"/>
    <property type="evidence" value="ECO:0007669"/>
    <property type="project" value="UniProtKB-KW"/>
</dbReference>
<dbReference type="PANTHER" id="PTHR43298">
    <property type="entry name" value="MULTIDRUG RESISTANCE PROTEIN NORM-RELATED"/>
    <property type="match status" value="1"/>
</dbReference>
<dbReference type="GO" id="GO:0005886">
    <property type="term" value="C:plasma membrane"/>
    <property type="evidence" value="ECO:0007669"/>
    <property type="project" value="UniProtKB-SubCell"/>
</dbReference>
<feature type="transmembrane region" description="Helical" evidence="10">
    <location>
        <begin position="173"/>
        <end position="193"/>
    </location>
</feature>
<sequence>QMTYNLTDLFWIGHVGSGAVAAVGTAGFFIWFSNALTFSTAIGSQVTVSQSLGLKDTEKAKQYSANAFKFSVIFSTFIAIIIYFAAPLLMKFFDLGIDETGFNVTEASIDYLRIISYGLPFFLTNFTYTGIFNGYGNPKVQFFINSSGLFLNMIFDPLLIHGIGFFPKLGVKGAALSTSFSQIVVFIIFSYFVSKRIRLFSLKQIFEKFDKLKIRAILKIGIPEAFRNSMFSVFAMILAKILAQWGPIPIAVQKIGSQIEALSWRTSSSVASALSTVVGQNFGANKYKRIKLGYLNALIIISGIGLLTSYLFIFQGMWISKLFFSRPEVIQASVIYLRILGYSQLFMCIEIVTGGAFNGLGRTIPPAIVSIVFTGSRIPFAIILASIDSLNEIGVWWSISGTSIIKGIVIIIWFYFYITKLKEKDTVV</sequence>
<feature type="transmembrane region" description="Helical" evidence="10">
    <location>
        <begin position="114"/>
        <end position="136"/>
    </location>
</feature>